<dbReference type="InterPro" id="IPR025213">
    <property type="entry name" value="Sim4_Fta2"/>
</dbReference>
<proteinExistence type="predicted"/>
<dbReference type="Proteomes" id="UP000730481">
    <property type="component" value="Unassembled WGS sequence"/>
</dbReference>
<comment type="caution">
    <text evidence="1">The sequence shown here is derived from an EMBL/GenBank/DDBJ whole genome shotgun (WGS) entry which is preliminary data.</text>
</comment>
<name>A0A9P5DS18_9HYPO</name>
<reference evidence="1" key="2">
    <citation type="submission" date="2020-02" db="EMBL/GenBank/DDBJ databases">
        <title>Identification and distribution of gene clusters putatively required for synthesis of sphingolipid metabolism inhibitors in phylogenetically diverse species of the filamentous fungus Fusarium.</title>
        <authorList>
            <person name="Kim H.-S."/>
            <person name="Busman M."/>
            <person name="Brown D.W."/>
            <person name="Divon H."/>
            <person name="Uhlig S."/>
            <person name="Proctor R.H."/>
        </authorList>
    </citation>
    <scope>NUCLEOTIDE SEQUENCE</scope>
    <source>
        <strain evidence="1">NRRL 25174</strain>
    </source>
</reference>
<dbReference type="AlphaFoldDB" id="A0A9P5DS18"/>
<gene>
    <name evidence="1" type="ORF">FBEOM_11059</name>
</gene>
<dbReference type="SUPFAM" id="SSF56112">
    <property type="entry name" value="Protein kinase-like (PK-like)"/>
    <property type="match status" value="1"/>
</dbReference>
<sequence length="189" mass="21679">MPTLKPLPDCEGPKLECFTDDLTKHDFKFLEYLGEGCHSAVVKAEIDGKVYVIKFFFPMEPVEQTIQMVPIDENFMVDADVCELLTASDKMPQHVTDIVRLQATSFYNECRAYGRLKETGREDLAIKAHGYLRVNLHQIDEHFQAAIQDAYPGDRPSTRGDIRRLFKIYDDLDVDVPIMATVKDWVPNH</sequence>
<accession>A0A9P5DS18</accession>
<evidence type="ECO:0000313" key="1">
    <source>
        <dbReference type="EMBL" id="KAF4335081.1"/>
    </source>
</evidence>
<dbReference type="InterPro" id="IPR011009">
    <property type="entry name" value="Kinase-like_dom_sf"/>
</dbReference>
<dbReference type="Pfam" id="PF13095">
    <property type="entry name" value="FTA2"/>
    <property type="match status" value="1"/>
</dbReference>
<dbReference type="EMBL" id="PVQB02000596">
    <property type="protein sequence ID" value="KAF4335081.1"/>
    <property type="molecule type" value="Genomic_DNA"/>
</dbReference>
<evidence type="ECO:0008006" key="3">
    <source>
        <dbReference type="Google" id="ProtNLM"/>
    </source>
</evidence>
<dbReference type="OrthoDB" id="3432781at2759"/>
<protein>
    <recommendedName>
        <fullName evidence="3">Protein kinase domain-containing protein</fullName>
    </recommendedName>
</protein>
<organism evidence="1 2">
    <name type="scientific">Fusarium beomiforme</name>
    <dbReference type="NCBI Taxonomy" id="44412"/>
    <lineage>
        <taxon>Eukaryota</taxon>
        <taxon>Fungi</taxon>
        <taxon>Dikarya</taxon>
        <taxon>Ascomycota</taxon>
        <taxon>Pezizomycotina</taxon>
        <taxon>Sordariomycetes</taxon>
        <taxon>Hypocreomycetidae</taxon>
        <taxon>Hypocreales</taxon>
        <taxon>Nectriaceae</taxon>
        <taxon>Fusarium</taxon>
        <taxon>Fusarium burgessii species complex</taxon>
    </lineage>
</organism>
<reference evidence="1" key="1">
    <citation type="journal article" date="2017" name="Mycologia">
        <title>Fusarium algeriense, sp. nov., a novel toxigenic crown rot pathogen of durum wheat from Algeria is nested in the Fusarium burgessii species complex.</title>
        <authorList>
            <person name="Laraba I."/>
            <person name="Keddad A."/>
            <person name="Boureghda H."/>
            <person name="Abdallah N."/>
            <person name="Vaughan M.M."/>
            <person name="Proctor R.H."/>
            <person name="Busman M."/>
            <person name="O'Donnell K."/>
        </authorList>
    </citation>
    <scope>NUCLEOTIDE SEQUENCE</scope>
    <source>
        <strain evidence="1">NRRL 25174</strain>
    </source>
</reference>
<keyword evidence="2" id="KW-1185">Reference proteome</keyword>
<evidence type="ECO:0000313" key="2">
    <source>
        <dbReference type="Proteomes" id="UP000730481"/>
    </source>
</evidence>